<dbReference type="AlphaFoldDB" id="A0A285NB57"/>
<accession>A0A285NB57</accession>
<dbReference type="PROSITE" id="PS51318">
    <property type="entry name" value="TAT"/>
    <property type="match status" value="1"/>
</dbReference>
<dbReference type="PANTHER" id="PTHR30570">
    <property type="entry name" value="PERIPLASMIC PHOSPHATE BINDING COMPONENT OF PHOSPHATE ABC TRANSPORTER"/>
    <property type="match status" value="1"/>
</dbReference>
<dbReference type="PROSITE" id="PS51257">
    <property type="entry name" value="PROKAR_LIPOPROTEIN"/>
    <property type="match status" value="1"/>
</dbReference>
<sequence length="339" mass="36517">MASNRPDSQRSIVSRRKFLGAAGGAAALSVAGCLGGGGSGDGLSGEVVISGSSTVFPVSNAMGEEFKKKHSNVGMSVDPTGTGAGFENNFCTGSSDINGASRPITEGELESCRSNGVEPVEFQVASDALTMAVNTENDWAECVTMDELRQIWKPDPAQTWSDVRSEWPDNEFERYGPATTSGTFDYFTEHVIGEARSHTDDYQSSENDNRLIQGVQGSPYTIGYFGYSYYEQNKDSLKALSIDAGNGCVEPSLENAQDGSYPLARPLYIYVSREEVKNSETVQEFVRYYLEQSATDFVSRIGYVPVSDEIQQQNLDKLEAITSGDDGGSGNTSSDNQSA</sequence>
<dbReference type="InterPro" id="IPR050811">
    <property type="entry name" value="Phosphate_ABC_transporter"/>
</dbReference>
<keyword evidence="1" id="KW-0813">Transport</keyword>
<dbReference type="Gene3D" id="3.40.190.10">
    <property type="entry name" value="Periplasmic binding protein-like II"/>
    <property type="match status" value="2"/>
</dbReference>
<name>A0A285NB57_NATPI</name>
<dbReference type="InterPro" id="IPR011862">
    <property type="entry name" value="Phos-bd"/>
</dbReference>
<dbReference type="InterPro" id="IPR024370">
    <property type="entry name" value="PBP_domain"/>
</dbReference>
<organism evidence="4 5">
    <name type="scientific">Natronoarchaeum philippinense</name>
    <dbReference type="NCBI Taxonomy" id="558529"/>
    <lineage>
        <taxon>Archaea</taxon>
        <taxon>Methanobacteriati</taxon>
        <taxon>Methanobacteriota</taxon>
        <taxon>Stenosarchaea group</taxon>
        <taxon>Halobacteria</taxon>
        <taxon>Halobacteriales</taxon>
        <taxon>Natronoarchaeaceae</taxon>
    </lineage>
</organism>
<protein>
    <submittedName>
        <fullName evidence="4">Phosphate ABC transporter substrate-binding protein, PhoT family</fullName>
    </submittedName>
</protein>
<dbReference type="PANTHER" id="PTHR30570:SF1">
    <property type="entry name" value="PHOSPHATE-BINDING PROTEIN PSTS"/>
    <property type="match status" value="1"/>
</dbReference>
<proteinExistence type="predicted"/>
<keyword evidence="2" id="KW-0732">Signal</keyword>
<dbReference type="RefSeq" id="WP_097008184.1">
    <property type="nucleotide sequence ID" value="NZ_OBEJ01000001.1"/>
</dbReference>
<dbReference type="Pfam" id="PF12849">
    <property type="entry name" value="PBP_like_2"/>
    <property type="match status" value="1"/>
</dbReference>
<dbReference type="Proteomes" id="UP000219453">
    <property type="component" value="Unassembled WGS sequence"/>
</dbReference>
<evidence type="ECO:0000313" key="5">
    <source>
        <dbReference type="Proteomes" id="UP000219453"/>
    </source>
</evidence>
<evidence type="ECO:0000259" key="3">
    <source>
        <dbReference type="Pfam" id="PF12849"/>
    </source>
</evidence>
<evidence type="ECO:0000256" key="2">
    <source>
        <dbReference type="ARBA" id="ARBA00022729"/>
    </source>
</evidence>
<dbReference type="GO" id="GO:0042301">
    <property type="term" value="F:phosphate ion binding"/>
    <property type="evidence" value="ECO:0007669"/>
    <property type="project" value="InterPro"/>
</dbReference>
<dbReference type="OrthoDB" id="53390at2157"/>
<dbReference type="CDD" id="cd13654">
    <property type="entry name" value="PBP2_phosphate_like_2"/>
    <property type="match status" value="1"/>
</dbReference>
<dbReference type="SUPFAM" id="SSF53850">
    <property type="entry name" value="Periplasmic binding protein-like II"/>
    <property type="match status" value="1"/>
</dbReference>
<gene>
    <name evidence="4" type="ORF">SAMN06269185_1259</name>
</gene>
<keyword evidence="5" id="KW-1185">Reference proteome</keyword>
<dbReference type="EMBL" id="OBEJ01000001">
    <property type="protein sequence ID" value="SNZ06702.1"/>
    <property type="molecule type" value="Genomic_DNA"/>
</dbReference>
<evidence type="ECO:0000313" key="4">
    <source>
        <dbReference type="EMBL" id="SNZ06702.1"/>
    </source>
</evidence>
<evidence type="ECO:0000256" key="1">
    <source>
        <dbReference type="ARBA" id="ARBA00022448"/>
    </source>
</evidence>
<feature type="domain" description="PBP" evidence="3">
    <location>
        <begin position="43"/>
        <end position="290"/>
    </location>
</feature>
<dbReference type="InterPro" id="IPR006311">
    <property type="entry name" value="TAT_signal"/>
</dbReference>
<reference evidence="4 5" key="1">
    <citation type="submission" date="2017-09" db="EMBL/GenBank/DDBJ databases">
        <authorList>
            <person name="Ehlers B."/>
            <person name="Leendertz F.H."/>
        </authorList>
    </citation>
    <scope>NUCLEOTIDE SEQUENCE [LARGE SCALE GENOMIC DNA]</scope>
    <source>
        <strain evidence="4 5">DSM 27208</strain>
    </source>
</reference>
<dbReference type="NCBIfam" id="TIGR02136">
    <property type="entry name" value="ptsS_2"/>
    <property type="match status" value="1"/>
</dbReference>